<accession>A0A8T3B363</accession>
<evidence type="ECO:0000313" key="3">
    <source>
        <dbReference type="EMBL" id="KAI0503894.1"/>
    </source>
</evidence>
<dbReference type="PROSITE" id="PS50013">
    <property type="entry name" value="CHROMO_2"/>
    <property type="match status" value="1"/>
</dbReference>
<dbReference type="InterPro" id="IPR016197">
    <property type="entry name" value="Chromo-like_dom_sf"/>
</dbReference>
<protein>
    <recommendedName>
        <fullName evidence="2">Chromo domain-containing protein</fullName>
    </recommendedName>
</protein>
<dbReference type="Pfam" id="PF00385">
    <property type="entry name" value="Chromo"/>
    <property type="match status" value="1"/>
</dbReference>
<evidence type="ECO:0000313" key="4">
    <source>
        <dbReference type="Proteomes" id="UP000829196"/>
    </source>
</evidence>
<dbReference type="InterPro" id="IPR023780">
    <property type="entry name" value="Chromo_domain"/>
</dbReference>
<proteinExistence type="predicted"/>
<feature type="region of interest" description="Disordered" evidence="1">
    <location>
        <begin position="308"/>
        <end position="358"/>
    </location>
</feature>
<dbReference type="SUPFAM" id="SSF54160">
    <property type="entry name" value="Chromo domain-like"/>
    <property type="match status" value="1"/>
</dbReference>
<evidence type="ECO:0000256" key="1">
    <source>
        <dbReference type="SAM" id="MobiDB-lite"/>
    </source>
</evidence>
<keyword evidence="4" id="KW-1185">Reference proteome</keyword>
<sequence length="406" mass="45930">MVRIHPERFPQGTVKKLHAKSVGPFKILKKINDNAYVVDLLEDFKINPTFKIEDLVAYEGPDFNPPNPLLQQPDITPPLENPNLPLLPTIPKLPMPDKVDTILSDDIISSKEGGRRRYLIRWRGKLESEDMWIDREELQPIDPDALELYERDSYSMESSFLPPQENDGDISWKQNISFIDVRLAPWSLFDFAPSKPFNFAPPICSFGRATRDAISFLYLCFVRILSSDFVPPSFLLHSSPSTLFDFAPSINPLFHFAPSTLFDFAVRLHSFDVIASGDDRQRGLIKNIFGRCNKKIIVISSSRTVPIEGTSSSQSATQSQPSLPLPAPTTISPQLYSPDRHLPSPNLTQTTPFNPYFPPPLSQSIHPTYSPYPYFPYVPPPARPSTELLSPLQHHLSPLQHHLNPL</sequence>
<feature type="compositionally biased region" description="Low complexity" evidence="1">
    <location>
        <begin position="310"/>
        <end position="322"/>
    </location>
</feature>
<dbReference type="OrthoDB" id="10658930at2759"/>
<comment type="caution">
    <text evidence="3">The sequence shown here is derived from an EMBL/GenBank/DDBJ whole genome shotgun (WGS) entry which is preliminary data.</text>
</comment>
<dbReference type="AlphaFoldDB" id="A0A8T3B363"/>
<dbReference type="InterPro" id="IPR000953">
    <property type="entry name" value="Chromo/chromo_shadow_dom"/>
</dbReference>
<organism evidence="3 4">
    <name type="scientific">Dendrobium nobile</name>
    <name type="common">Orchid</name>
    <dbReference type="NCBI Taxonomy" id="94219"/>
    <lineage>
        <taxon>Eukaryota</taxon>
        <taxon>Viridiplantae</taxon>
        <taxon>Streptophyta</taxon>
        <taxon>Embryophyta</taxon>
        <taxon>Tracheophyta</taxon>
        <taxon>Spermatophyta</taxon>
        <taxon>Magnoliopsida</taxon>
        <taxon>Liliopsida</taxon>
        <taxon>Asparagales</taxon>
        <taxon>Orchidaceae</taxon>
        <taxon>Epidendroideae</taxon>
        <taxon>Malaxideae</taxon>
        <taxon>Dendrobiinae</taxon>
        <taxon>Dendrobium</taxon>
    </lineage>
</organism>
<dbReference type="Gene3D" id="2.40.50.40">
    <property type="match status" value="1"/>
</dbReference>
<evidence type="ECO:0000259" key="2">
    <source>
        <dbReference type="PROSITE" id="PS50013"/>
    </source>
</evidence>
<dbReference type="InterPro" id="IPR056924">
    <property type="entry name" value="SH3_Tf2-1"/>
</dbReference>
<dbReference type="Proteomes" id="UP000829196">
    <property type="component" value="Unassembled WGS sequence"/>
</dbReference>
<name>A0A8T3B363_DENNO</name>
<feature type="domain" description="Chromo" evidence="2">
    <location>
        <begin position="97"/>
        <end position="161"/>
    </location>
</feature>
<dbReference type="EMBL" id="JAGYWB010000011">
    <property type="protein sequence ID" value="KAI0503894.1"/>
    <property type="molecule type" value="Genomic_DNA"/>
</dbReference>
<gene>
    <name evidence="3" type="ORF">KFK09_014838</name>
</gene>
<dbReference type="SMART" id="SM00298">
    <property type="entry name" value="CHROMO"/>
    <property type="match status" value="1"/>
</dbReference>
<dbReference type="Pfam" id="PF24626">
    <property type="entry name" value="SH3_Tf2-1"/>
    <property type="match status" value="1"/>
</dbReference>
<reference evidence="3" key="1">
    <citation type="journal article" date="2022" name="Front. Genet.">
        <title>Chromosome-Scale Assembly of the Dendrobium nobile Genome Provides Insights Into the Molecular Mechanism of the Biosynthesis of the Medicinal Active Ingredient of Dendrobium.</title>
        <authorList>
            <person name="Xu Q."/>
            <person name="Niu S.-C."/>
            <person name="Li K.-L."/>
            <person name="Zheng P.-J."/>
            <person name="Zhang X.-J."/>
            <person name="Jia Y."/>
            <person name="Liu Y."/>
            <person name="Niu Y.-X."/>
            <person name="Yu L.-H."/>
            <person name="Chen D.-F."/>
            <person name="Zhang G.-Q."/>
        </authorList>
    </citation>
    <scope>NUCLEOTIDE SEQUENCE</scope>
    <source>
        <tissue evidence="3">Leaf</tissue>
    </source>
</reference>